<dbReference type="PRINTS" id="PR00368">
    <property type="entry name" value="FADPNR"/>
</dbReference>
<proteinExistence type="inferred from homology"/>
<dbReference type="FunFam" id="3.30.390.30:FF:000001">
    <property type="entry name" value="Dihydrolipoyl dehydrogenase"/>
    <property type="match status" value="1"/>
</dbReference>
<feature type="binding site" evidence="9">
    <location>
        <position position="315"/>
    </location>
    <ligand>
        <name>FAD</name>
        <dbReference type="ChEBI" id="CHEBI:57692"/>
    </ligand>
</feature>
<evidence type="ECO:0000256" key="9">
    <source>
        <dbReference type="PIRSR" id="PIRSR000350-3"/>
    </source>
</evidence>
<evidence type="ECO:0000256" key="2">
    <source>
        <dbReference type="ARBA" id="ARBA00012608"/>
    </source>
</evidence>
<dbReference type="SUPFAM" id="SSF51905">
    <property type="entry name" value="FAD/NAD(P)-binding domain"/>
    <property type="match status" value="1"/>
</dbReference>
<dbReference type="NCBIfam" id="TIGR01350">
    <property type="entry name" value="lipoamide_DH"/>
    <property type="match status" value="1"/>
</dbReference>
<name>A0A1I1U7G8_9FLAO</name>
<sequence>MNMEEFDIAIIGSGPGGYVAAIRSAQLGYKTALIEKYGTLGGTCTNVGCIPAKALLDSTHHYSDAMKNFSRHGIEFSDVKLNFEQLYKRKGEVVRKNTQGLEFLMKKNKITVLRGTASFISSKQVRIVHADSEETLIRSKKYIIATGSKPATIAGVAIDKERIITSTEALDMKKKPQSIAIIGGGVIGVEMASIFNRIGTKVTILEYADNLIANMDRELGSAMAKILAKQGVEIRLEQAVFKAENLGDMAKVYFRSKQGGQEELIADYVLVAVGRKAFTADLGLENTDVALNTGGTIRVNELLETDQEGIYAIGDVIGGAMLAHKAEEEAIFVIERIDGQKPHIDYNRIPSVVYTWPEAASVGATEEELQKKGIAYQVGRFPFSANARARAGMDEEGFAKVLSDPKYGELLGVHVIGARAADLIAQAVTGLEYEVTAKDMASICYAHPTYSEVMKEAYRISSGEASINI</sequence>
<reference evidence="15" key="1">
    <citation type="submission" date="2016-10" db="EMBL/GenBank/DDBJ databases">
        <authorList>
            <person name="Varghese N."/>
            <person name="Submissions S."/>
        </authorList>
    </citation>
    <scope>NUCLEOTIDE SEQUENCE [LARGE SCALE GENOMIC DNA]</scope>
    <source>
        <strain evidence="15">CGMCC 1.10370</strain>
    </source>
</reference>
<evidence type="ECO:0000259" key="13">
    <source>
        <dbReference type="Pfam" id="PF07992"/>
    </source>
</evidence>
<keyword evidence="9" id="KW-0547">Nucleotide-binding</keyword>
<comment type="miscellaneous">
    <text evidence="11">The active site is a redox-active disulfide bond.</text>
</comment>
<evidence type="ECO:0000256" key="4">
    <source>
        <dbReference type="ARBA" id="ARBA00022827"/>
    </source>
</evidence>
<evidence type="ECO:0000256" key="10">
    <source>
        <dbReference type="PIRSR" id="PIRSR000350-4"/>
    </source>
</evidence>
<dbReference type="Proteomes" id="UP000199672">
    <property type="component" value="Unassembled WGS sequence"/>
</dbReference>
<keyword evidence="15" id="KW-1185">Reference proteome</keyword>
<dbReference type="GO" id="GO:0004148">
    <property type="term" value="F:dihydrolipoyl dehydrogenase (NADH) activity"/>
    <property type="evidence" value="ECO:0007669"/>
    <property type="project" value="UniProtKB-EC"/>
</dbReference>
<comment type="similarity">
    <text evidence="1 11">Belongs to the class-I pyridine nucleotide-disulfide oxidoreductase family.</text>
</comment>
<feature type="disulfide bond" description="Redox-active" evidence="10">
    <location>
        <begin position="44"/>
        <end position="49"/>
    </location>
</feature>
<dbReference type="Pfam" id="PF02852">
    <property type="entry name" value="Pyr_redox_dim"/>
    <property type="match status" value="1"/>
</dbReference>
<feature type="binding site" evidence="9">
    <location>
        <begin position="321"/>
        <end position="324"/>
    </location>
    <ligand>
        <name>FAD</name>
        <dbReference type="ChEBI" id="CHEBI:57692"/>
    </ligand>
</feature>
<dbReference type="PRINTS" id="PR00411">
    <property type="entry name" value="PNDRDTASEI"/>
</dbReference>
<dbReference type="InterPro" id="IPR050151">
    <property type="entry name" value="Class-I_Pyr_Nuc-Dis_Oxidored"/>
</dbReference>
<feature type="domain" description="FAD/NAD(P)-binding" evidence="13">
    <location>
        <begin position="6"/>
        <end position="330"/>
    </location>
</feature>
<dbReference type="GO" id="GO:0050660">
    <property type="term" value="F:flavin adenine dinucleotide binding"/>
    <property type="evidence" value="ECO:0007669"/>
    <property type="project" value="InterPro"/>
</dbReference>
<evidence type="ECO:0000256" key="1">
    <source>
        <dbReference type="ARBA" id="ARBA00007532"/>
    </source>
</evidence>
<dbReference type="EMBL" id="FOMH01000010">
    <property type="protein sequence ID" value="SFD66821.1"/>
    <property type="molecule type" value="Genomic_DNA"/>
</dbReference>
<keyword evidence="11" id="KW-0676">Redox-active center</keyword>
<comment type="catalytic activity">
    <reaction evidence="7 11">
        <text>N(6)-[(R)-dihydrolipoyl]-L-lysyl-[protein] + NAD(+) = N(6)-[(R)-lipoyl]-L-lysyl-[protein] + NADH + H(+)</text>
        <dbReference type="Rhea" id="RHEA:15045"/>
        <dbReference type="Rhea" id="RHEA-COMP:10474"/>
        <dbReference type="Rhea" id="RHEA-COMP:10475"/>
        <dbReference type="ChEBI" id="CHEBI:15378"/>
        <dbReference type="ChEBI" id="CHEBI:57540"/>
        <dbReference type="ChEBI" id="CHEBI:57945"/>
        <dbReference type="ChEBI" id="CHEBI:83099"/>
        <dbReference type="ChEBI" id="CHEBI:83100"/>
        <dbReference type="EC" id="1.8.1.4"/>
    </reaction>
</comment>
<dbReference type="STRING" id="739143.SAMN05216297_110238"/>
<gene>
    <name evidence="14" type="ORF">SAMN05216297_110238</name>
</gene>
<feature type="binding site" evidence="9">
    <location>
        <position position="53"/>
    </location>
    <ligand>
        <name>FAD</name>
        <dbReference type="ChEBI" id="CHEBI:57692"/>
    </ligand>
</feature>
<feature type="binding site" evidence="9">
    <location>
        <begin position="146"/>
        <end position="148"/>
    </location>
    <ligand>
        <name>FAD</name>
        <dbReference type="ChEBI" id="CHEBI:57692"/>
    </ligand>
</feature>
<evidence type="ECO:0000313" key="14">
    <source>
        <dbReference type="EMBL" id="SFD66821.1"/>
    </source>
</evidence>
<keyword evidence="4 9" id="KW-0274">FAD</keyword>
<dbReference type="InterPro" id="IPR001100">
    <property type="entry name" value="Pyr_nuc-diS_OxRdtase"/>
</dbReference>
<dbReference type="Gene3D" id="3.50.50.60">
    <property type="entry name" value="FAD/NAD(P)-binding domain"/>
    <property type="match status" value="2"/>
</dbReference>
<evidence type="ECO:0000313" key="15">
    <source>
        <dbReference type="Proteomes" id="UP000199672"/>
    </source>
</evidence>
<dbReference type="PIRSF" id="PIRSF000350">
    <property type="entry name" value="Mercury_reductase_MerA"/>
    <property type="match status" value="1"/>
</dbReference>
<evidence type="ECO:0000256" key="8">
    <source>
        <dbReference type="PIRSR" id="PIRSR000350-2"/>
    </source>
</evidence>
<evidence type="ECO:0000256" key="7">
    <source>
        <dbReference type="ARBA" id="ARBA00049187"/>
    </source>
</evidence>
<keyword evidence="5 11" id="KW-0560">Oxidoreductase</keyword>
<feature type="binding site" evidence="9">
    <location>
        <begin position="183"/>
        <end position="190"/>
    </location>
    <ligand>
        <name>NAD(+)</name>
        <dbReference type="ChEBI" id="CHEBI:57540"/>
    </ligand>
</feature>
<comment type="cofactor">
    <cofactor evidence="9 11">
        <name>FAD</name>
        <dbReference type="ChEBI" id="CHEBI:57692"/>
    </cofactor>
    <text evidence="9 11">Binds 1 FAD per subunit.</text>
</comment>
<evidence type="ECO:0000256" key="6">
    <source>
        <dbReference type="ARBA" id="ARBA00023027"/>
    </source>
</evidence>
<dbReference type="InterPro" id="IPR006258">
    <property type="entry name" value="Lipoamide_DH"/>
</dbReference>
<dbReference type="Pfam" id="PF07992">
    <property type="entry name" value="Pyr_redox_2"/>
    <property type="match status" value="1"/>
</dbReference>
<dbReference type="GO" id="GO:0006103">
    <property type="term" value="P:2-oxoglutarate metabolic process"/>
    <property type="evidence" value="ECO:0007669"/>
    <property type="project" value="TreeGrafter"/>
</dbReference>
<evidence type="ECO:0000256" key="5">
    <source>
        <dbReference type="ARBA" id="ARBA00023002"/>
    </source>
</evidence>
<keyword evidence="3 11" id="KW-0285">Flavoprotein</keyword>
<accession>A0A1I1U7G8</accession>
<dbReference type="EC" id="1.8.1.4" evidence="2 11"/>
<dbReference type="Gene3D" id="3.30.390.30">
    <property type="match status" value="1"/>
</dbReference>
<evidence type="ECO:0000259" key="12">
    <source>
        <dbReference type="Pfam" id="PF02852"/>
    </source>
</evidence>
<dbReference type="SUPFAM" id="SSF55424">
    <property type="entry name" value="FAD/NAD-linked reductases, dimerisation (C-terminal) domain"/>
    <property type="match status" value="1"/>
</dbReference>
<dbReference type="InterPro" id="IPR004099">
    <property type="entry name" value="Pyr_nucl-diS_OxRdtase_dimer"/>
</dbReference>
<feature type="domain" description="Pyridine nucleotide-disulphide oxidoreductase dimerisation" evidence="12">
    <location>
        <begin position="349"/>
        <end position="457"/>
    </location>
</feature>
<dbReference type="PANTHER" id="PTHR22912">
    <property type="entry name" value="DISULFIDE OXIDOREDUCTASE"/>
    <property type="match status" value="1"/>
</dbReference>
<dbReference type="InterPro" id="IPR036188">
    <property type="entry name" value="FAD/NAD-bd_sf"/>
</dbReference>
<organism evidence="14 15">
    <name type="scientific">Flavobacterium phragmitis</name>
    <dbReference type="NCBI Taxonomy" id="739143"/>
    <lineage>
        <taxon>Bacteria</taxon>
        <taxon>Pseudomonadati</taxon>
        <taxon>Bacteroidota</taxon>
        <taxon>Flavobacteriia</taxon>
        <taxon>Flavobacteriales</taxon>
        <taxon>Flavobacteriaceae</taxon>
        <taxon>Flavobacterium</taxon>
    </lineage>
</organism>
<dbReference type="InterPro" id="IPR023753">
    <property type="entry name" value="FAD/NAD-binding_dom"/>
</dbReference>
<dbReference type="GO" id="GO:0005737">
    <property type="term" value="C:cytoplasm"/>
    <property type="evidence" value="ECO:0007669"/>
    <property type="project" value="UniProtKB-ARBA"/>
</dbReference>
<dbReference type="InterPro" id="IPR016156">
    <property type="entry name" value="FAD/NAD-linked_Rdtase_dimer_sf"/>
</dbReference>
<evidence type="ECO:0000256" key="3">
    <source>
        <dbReference type="ARBA" id="ARBA00022630"/>
    </source>
</evidence>
<feature type="binding site" evidence="9">
    <location>
        <position position="274"/>
    </location>
    <ligand>
        <name>NAD(+)</name>
        <dbReference type="ChEBI" id="CHEBI:57540"/>
    </ligand>
</feature>
<keyword evidence="6 9" id="KW-0520">NAD</keyword>
<protein>
    <recommendedName>
        <fullName evidence="2 11">Dihydrolipoyl dehydrogenase</fullName>
        <ecNumber evidence="2 11">1.8.1.4</ecNumber>
    </recommendedName>
</protein>
<evidence type="ECO:0000256" key="11">
    <source>
        <dbReference type="RuleBase" id="RU003692"/>
    </source>
</evidence>
<dbReference type="PANTHER" id="PTHR22912:SF151">
    <property type="entry name" value="DIHYDROLIPOYL DEHYDROGENASE, MITOCHONDRIAL"/>
    <property type="match status" value="1"/>
</dbReference>
<feature type="active site" description="Proton acceptor" evidence="8">
    <location>
        <position position="447"/>
    </location>
</feature>
<dbReference type="AlphaFoldDB" id="A0A1I1U7G8"/>
<feature type="binding site" evidence="9">
    <location>
        <position position="206"/>
    </location>
    <ligand>
        <name>NAD(+)</name>
        <dbReference type="ChEBI" id="CHEBI:57540"/>
    </ligand>
</feature>